<dbReference type="Gene3D" id="1.10.10.10">
    <property type="entry name" value="Winged helix-like DNA-binding domain superfamily/Winged helix DNA-binding domain"/>
    <property type="match status" value="1"/>
</dbReference>
<dbReference type="SUPFAM" id="SSF51735">
    <property type="entry name" value="NAD(P)-binding Rossmann-fold domains"/>
    <property type="match status" value="1"/>
</dbReference>
<dbReference type="NCBIfam" id="NF003992">
    <property type="entry name" value="PRK05472.2-1"/>
    <property type="match status" value="1"/>
</dbReference>
<evidence type="ECO:0000256" key="6">
    <source>
        <dbReference type="HAMAP-Rule" id="MF_01131"/>
    </source>
</evidence>
<dbReference type="Pfam" id="PF02629">
    <property type="entry name" value="CoA_binding"/>
    <property type="match status" value="1"/>
</dbReference>
<comment type="subunit">
    <text evidence="6">Homodimer.</text>
</comment>
<protein>
    <recommendedName>
        <fullName evidence="6">Redox-sensing transcriptional repressor Rex</fullName>
    </recommendedName>
</protein>
<evidence type="ECO:0000259" key="7">
    <source>
        <dbReference type="SMART" id="SM00881"/>
    </source>
</evidence>
<dbReference type="InterPro" id="IPR036390">
    <property type="entry name" value="WH_DNA-bd_sf"/>
</dbReference>
<evidence type="ECO:0000256" key="2">
    <source>
        <dbReference type="ARBA" id="ARBA00022491"/>
    </source>
</evidence>
<dbReference type="SMART" id="SM00881">
    <property type="entry name" value="CoA_binding"/>
    <property type="match status" value="1"/>
</dbReference>
<feature type="DNA-binding region" description="H-T-H motif" evidence="6">
    <location>
        <begin position="25"/>
        <end position="64"/>
    </location>
</feature>
<keyword evidence="1 6" id="KW-0963">Cytoplasm</keyword>
<feature type="binding site" evidence="6">
    <location>
        <begin position="99"/>
        <end position="104"/>
    </location>
    <ligand>
        <name>NAD(+)</name>
        <dbReference type="ChEBI" id="CHEBI:57540"/>
    </ligand>
</feature>
<dbReference type="Pfam" id="PF06971">
    <property type="entry name" value="Put_DNA-bind_N"/>
    <property type="match status" value="1"/>
</dbReference>
<keyword evidence="6" id="KW-0520">NAD</keyword>
<dbReference type="InterPro" id="IPR009718">
    <property type="entry name" value="Rex_DNA-bd_C_dom"/>
</dbReference>
<keyword evidence="3 6" id="KW-0805">Transcription regulation</keyword>
<comment type="function">
    <text evidence="6">Modulates transcription in response to changes in cellular NADH/NAD(+) redox state.</text>
</comment>
<dbReference type="PANTHER" id="PTHR35786">
    <property type="entry name" value="REDOX-SENSING TRANSCRIPTIONAL REPRESSOR REX"/>
    <property type="match status" value="1"/>
</dbReference>
<evidence type="ECO:0000256" key="3">
    <source>
        <dbReference type="ARBA" id="ARBA00023015"/>
    </source>
</evidence>
<proteinExistence type="inferred from homology"/>
<gene>
    <name evidence="6" type="primary">rex</name>
    <name evidence="8" type="ORF">ACFFN1_15975</name>
</gene>
<keyword evidence="9" id="KW-1185">Reference proteome</keyword>
<sequence>MSTASQSGGTGLTSVPAPVVARMPGYLQALDELAAAGQQTVSSEELAGRCSVGSAILRRDLSHLDFAGRRGVGYDTVALGTAVRRFLGLDRTRRIAIAGAGRLGSAIADYAAVRFSGFELTAVFDTAPEVVGTTVGGAPVLPIEQLPAAAAEDGIEMLIIAVPAPAAQTVAEAAVAAGITGLLNFAPTMVTVPEGVHVRHVDLASELRVLAHYTAPAQPAGIDSTDLRNTRPREHAL</sequence>
<comment type="caution">
    <text evidence="8">The sequence shown here is derived from an EMBL/GenBank/DDBJ whole genome shotgun (WGS) entry which is preliminary data.</text>
</comment>
<dbReference type="InterPro" id="IPR003781">
    <property type="entry name" value="CoA-bd"/>
</dbReference>
<feature type="domain" description="CoA-binding" evidence="7">
    <location>
        <begin position="88"/>
        <end position="189"/>
    </location>
</feature>
<dbReference type="NCBIfam" id="NF003994">
    <property type="entry name" value="PRK05472.2-3"/>
    <property type="match status" value="1"/>
</dbReference>
<dbReference type="HAMAP" id="MF_01131">
    <property type="entry name" value="Rex"/>
    <property type="match status" value="1"/>
</dbReference>
<evidence type="ECO:0000256" key="4">
    <source>
        <dbReference type="ARBA" id="ARBA00023125"/>
    </source>
</evidence>
<accession>A0ABV5X7H4</accession>
<name>A0ABV5X7H4_9MICO</name>
<evidence type="ECO:0000313" key="9">
    <source>
        <dbReference type="Proteomes" id="UP001589707"/>
    </source>
</evidence>
<keyword evidence="2 6" id="KW-0678">Repressor</keyword>
<dbReference type="InterPro" id="IPR036388">
    <property type="entry name" value="WH-like_DNA-bd_sf"/>
</dbReference>
<evidence type="ECO:0000313" key="8">
    <source>
        <dbReference type="EMBL" id="MFB9777874.1"/>
    </source>
</evidence>
<dbReference type="NCBIfam" id="NF003996">
    <property type="entry name" value="PRK05472.2-5"/>
    <property type="match status" value="1"/>
</dbReference>
<reference evidence="8 9" key="1">
    <citation type="submission" date="2024-09" db="EMBL/GenBank/DDBJ databases">
        <authorList>
            <person name="Sun Q."/>
            <person name="Mori K."/>
        </authorList>
    </citation>
    <scope>NUCLEOTIDE SEQUENCE [LARGE SCALE GENOMIC DNA]</scope>
    <source>
        <strain evidence="8 9">JCM 11683</strain>
    </source>
</reference>
<dbReference type="EMBL" id="JBHMAU010000132">
    <property type="protein sequence ID" value="MFB9777874.1"/>
    <property type="molecule type" value="Genomic_DNA"/>
</dbReference>
<dbReference type="RefSeq" id="WP_376841887.1">
    <property type="nucleotide sequence ID" value="NZ_JBHMAU010000132.1"/>
</dbReference>
<keyword evidence="5 6" id="KW-0804">Transcription</keyword>
<comment type="subcellular location">
    <subcellularLocation>
        <location evidence="6">Cytoplasm</location>
    </subcellularLocation>
</comment>
<organism evidence="8 9">
    <name type="scientific">Brevibacterium otitidis</name>
    <dbReference type="NCBI Taxonomy" id="53364"/>
    <lineage>
        <taxon>Bacteria</taxon>
        <taxon>Bacillati</taxon>
        <taxon>Actinomycetota</taxon>
        <taxon>Actinomycetes</taxon>
        <taxon>Micrococcales</taxon>
        <taxon>Brevibacteriaceae</taxon>
        <taxon>Brevibacterium</taxon>
    </lineage>
</organism>
<dbReference type="InterPro" id="IPR036291">
    <property type="entry name" value="NAD(P)-bd_dom_sf"/>
</dbReference>
<evidence type="ECO:0000256" key="5">
    <source>
        <dbReference type="ARBA" id="ARBA00023163"/>
    </source>
</evidence>
<dbReference type="NCBIfam" id="NF003995">
    <property type="entry name" value="PRK05472.2-4"/>
    <property type="match status" value="1"/>
</dbReference>
<dbReference type="SUPFAM" id="SSF46785">
    <property type="entry name" value="Winged helix' DNA-binding domain"/>
    <property type="match status" value="1"/>
</dbReference>
<dbReference type="Proteomes" id="UP001589707">
    <property type="component" value="Unassembled WGS sequence"/>
</dbReference>
<dbReference type="PANTHER" id="PTHR35786:SF1">
    <property type="entry name" value="REDOX-SENSING TRANSCRIPTIONAL REPRESSOR REX 1"/>
    <property type="match status" value="1"/>
</dbReference>
<comment type="similarity">
    <text evidence="6">Belongs to the transcriptional regulatory Rex family.</text>
</comment>
<keyword evidence="4 6" id="KW-0238">DNA-binding</keyword>
<dbReference type="InterPro" id="IPR022876">
    <property type="entry name" value="Tscrpt_rep_Rex"/>
</dbReference>
<evidence type="ECO:0000256" key="1">
    <source>
        <dbReference type="ARBA" id="ARBA00022490"/>
    </source>
</evidence>
<dbReference type="Gene3D" id="3.40.50.720">
    <property type="entry name" value="NAD(P)-binding Rossmann-like Domain"/>
    <property type="match status" value="1"/>
</dbReference>